<dbReference type="AlphaFoldDB" id="A0A8D8VXQ7"/>
<reference evidence="1" key="1">
    <citation type="submission" date="2021-05" db="EMBL/GenBank/DDBJ databases">
        <authorList>
            <person name="Alioto T."/>
            <person name="Alioto T."/>
            <person name="Gomez Garrido J."/>
        </authorList>
    </citation>
    <scope>NUCLEOTIDE SEQUENCE</scope>
</reference>
<protein>
    <submittedName>
        <fullName evidence="1">Uncharacterized protein</fullName>
    </submittedName>
</protein>
<proteinExistence type="predicted"/>
<sequence length="198" mass="22170">MKADFGSRRPQPTTTTRSLNWHYLENDTVSELLYLQNDTVSELTYLENDTVSLPPVITSYIFCCSGWLNANIFASRWVFHLPPFPFSHSISPPPPLLLQHSPHSLLILSLTMSASSLTILPSPSYRYSFPPSLFCSPYPAAFIVSQLFVSSVPPLLLSSVSYLSLLILTFSYDYFSSFSLNSLSPLSSISPLLLFFLL</sequence>
<organism evidence="1">
    <name type="scientific">Cacopsylla melanoneura</name>
    <dbReference type="NCBI Taxonomy" id="428564"/>
    <lineage>
        <taxon>Eukaryota</taxon>
        <taxon>Metazoa</taxon>
        <taxon>Ecdysozoa</taxon>
        <taxon>Arthropoda</taxon>
        <taxon>Hexapoda</taxon>
        <taxon>Insecta</taxon>
        <taxon>Pterygota</taxon>
        <taxon>Neoptera</taxon>
        <taxon>Paraneoptera</taxon>
        <taxon>Hemiptera</taxon>
        <taxon>Sternorrhyncha</taxon>
        <taxon>Psylloidea</taxon>
        <taxon>Psyllidae</taxon>
        <taxon>Psyllinae</taxon>
        <taxon>Cacopsylla</taxon>
    </lineage>
</organism>
<evidence type="ECO:0000313" key="1">
    <source>
        <dbReference type="EMBL" id="CAG6639602.1"/>
    </source>
</evidence>
<dbReference type="EMBL" id="HBUF01107983">
    <property type="protein sequence ID" value="CAG6639602.1"/>
    <property type="molecule type" value="Transcribed_RNA"/>
</dbReference>
<accession>A0A8D8VXQ7</accession>
<name>A0A8D8VXQ7_9HEMI</name>